<accession>A0A4R0MPD5</accession>
<organism evidence="1 2">
    <name type="scientific">Pedobacter frigiditerrae</name>
    <dbReference type="NCBI Taxonomy" id="2530452"/>
    <lineage>
        <taxon>Bacteria</taxon>
        <taxon>Pseudomonadati</taxon>
        <taxon>Bacteroidota</taxon>
        <taxon>Sphingobacteriia</taxon>
        <taxon>Sphingobacteriales</taxon>
        <taxon>Sphingobacteriaceae</taxon>
        <taxon>Pedobacter</taxon>
    </lineage>
</organism>
<dbReference type="RefSeq" id="WP_131554714.1">
    <property type="nucleotide sequence ID" value="NZ_SJSK01000005.1"/>
</dbReference>
<protein>
    <submittedName>
        <fullName evidence="1">Uncharacterized protein</fullName>
    </submittedName>
</protein>
<dbReference type="AlphaFoldDB" id="A0A4R0MPD5"/>
<sequence>MANFHRQLLAKYSIVYGEKLEDNIPLLTSIAKPMWAKIIARLNHLARTRHYYPPRELFAEWFNRDNVELANEIWDRFVFGYKELGASIPHIKIINIWSNLTLLDLVLSSNYEQPEDSNKPELEGNILKLYLAINEEAADRTDKIFAQIPAKDFPNIIDRFARIGVTLVYPYHDLNHFEPIEMFFVNFIKSIYCLKWLEATNPELLKKFLAPYGVDDWKDYLKAVLPVAHLAAVPNNDTGLNYLEITNSENKEKAKVILDHLSLKQEAEYIQKNDFLLSRANPLYRVGEESYLILDSLLTVNRIYNSMFFELLRITEKEKELKLAKGKFFSIYTFEFIEQYLSYAILDEIYSKTRYLKFSGQKIAIEFGIDTEPDYYARNGNKVFLYEIKGSFVTGPTKQSLNFQEIEHELREKFLFDTSDNGNKAVKQLAERMKILFEKSAKSAYDPNYKPKNIRIFPILIVSELMMTTPGMNHILNEWLLVEIECDDTLKSSKNRIHQLTIIDIDTLIRFSKEFRDDPSLFEGMLLEYERVSNPARVDSIKKKTGVTEQELEARIWSTLNSFGSYLRGILKPRIPEIFYEFAGDLFKKPE</sequence>
<evidence type="ECO:0000313" key="2">
    <source>
        <dbReference type="Proteomes" id="UP000292884"/>
    </source>
</evidence>
<comment type="caution">
    <text evidence="1">The sequence shown here is derived from an EMBL/GenBank/DDBJ whole genome shotgun (WGS) entry which is preliminary data.</text>
</comment>
<dbReference type="OrthoDB" id="1275259at2"/>
<dbReference type="Proteomes" id="UP000292884">
    <property type="component" value="Unassembled WGS sequence"/>
</dbReference>
<gene>
    <name evidence="1" type="ORF">EZ428_18660</name>
</gene>
<dbReference type="EMBL" id="SJSK01000005">
    <property type="protein sequence ID" value="TCC88660.1"/>
    <property type="molecule type" value="Genomic_DNA"/>
</dbReference>
<name>A0A4R0MPD5_9SPHI</name>
<evidence type="ECO:0000313" key="1">
    <source>
        <dbReference type="EMBL" id="TCC88660.1"/>
    </source>
</evidence>
<reference evidence="1 2" key="1">
    <citation type="submission" date="2019-02" db="EMBL/GenBank/DDBJ databases">
        <title>Pedobacter sp. RP-1-13 sp. nov., isolated from Arctic soil.</title>
        <authorList>
            <person name="Dahal R.H."/>
        </authorList>
    </citation>
    <scope>NUCLEOTIDE SEQUENCE [LARGE SCALE GENOMIC DNA]</scope>
    <source>
        <strain evidence="1 2">RP-1-13</strain>
    </source>
</reference>
<proteinExistence type="predicted"/>
<keyword evidence="2" id="KW-1185">Reference proteome</keyword>